<dbReference type="InterPro" id="IPR003689">
    <property type="entry name" value="ZIP"/>
</dbReference>
<name>A0AAD9P725_RIDPI</name>
<reference evidence="6" key="1">
    <citation type="journal article" date="2023" name="Mol. Biol. Evol.">
        <title>Third-Generation Sequencing Reveals the Adaptive Role of the Epigenome in Three Deep-Sea Polychaetes.</title>
        <authorList>
            <person name="Perez M."/>
            <person name="Aroh O."/>
            <person name="Sun Y."/>
            <person name="Lan Y."/>
            <person name="Juniper S.K."/>
            <person name="Young C.R."/>
            <person name="Angers B."/>
            <person name="Qian P.Y."/>
        </authorList>
    </citation>
    <scope>NUCLEOTIDE SEQUENCE</scope>
    <source>
        <strain evidence="6">R07B-5</strain>
    </source>
</reference>
<keyword evidence="4 5" id="KW-0472">Membrane</keyword>
<dbReference type="Pfam" id="PF02535">
    <property type="entry name" value="Zip"/>
    <property type="match status" value="1"/>
</dbReference>
<comment type="caution">
    <text evidence="6">The sequence shown here is derived from an EMBL/GenBank/DDBJ whole genome shotgun (WGS) entry which is preliminary data.</text>
</comment>
<sequence length="377" mass="40866">MERWHAKIISLFGLLIIPLVCTLLPIKVSDFFTRKGEKGKRILSSLMCFGGGVFFAVFMLHMAPEARYIVYHAIEAPEKLNYPIADLLMSVGFFMVMFMEMAATGWSSRRSAAAEKSKQVDAKDCSGEPNGLQLLVTPTTNGDLPRSASTTTASPLLGIQLGESDVERSVVKTVKLSSDGHGHSHGTFDDTHSTRSIVLLLALSLHRIFEGMSVGLQSSTMNVWNLFIAIVCHESIIGFSLGLQFVKNKFSIFRILVLTIVCSLFEPIGVGVGTIVVELGEPSRTLDIVNGVLQSLATGTFIYITFFEILQEEIMPGEASLLKLLSVVGGFCVMAALCAIPEENVNGGGMLQVGAGLPENRQDALLLNVTTTTHSYN</sequence>
<feature type="transmembrane region" description="Helical" evidence="5">
    <location>
        <begin position="321"/>
        <end position="340"/>
    </location>
</feature>
<organism evidence="6 7">
    <name type="scientific">Ridgeia piscesae</name>
    <name type="common">Tubeworm</name>
    <dbReference type="NCBI Taxonomy" id="27915"/>
    <lineage>
        <taxon>Eukaryota</taxon>
        <taxon>Metazoa</taxon>
        <taxon>Spiralia</taxon>
        <taxon>Lophotrochozoa</taxon>
        <taxon>Annelida</taxon>
        <taxon>Polychaeta</taxon>
        <taxon>Sedentaria</taxon>
        <taxon>Canalipalpata</taxon>
        <taxon>Sabellida</taxon>
        <taxon>Siboglinidae</taxon>
        <taxon>Ridgeia</taxon>
    </lineage>
</organism>
<feature type="transmembrane region" description="Helical" evidence="5">
    <location>
        <begin position="288"/>
        <end position="309"/>
    </location>
</feature>
<keyword evidence="7" id="KW-1185">Reference proteome</keyword>
<evidence type="ECO:0008006" key="8">
    <source>
        <dbReference type="Google" id="ProtNLM"/>
    </source>
</evidence>
<evidence type="ECO:0000256" key="5">
    <source>
        <dbReference type="SAM" id="Phobius"/>
    </source>
</evidence>
<feature type="transmembrane region" description="Helical" evidence="5">
    <location>
        <begin position="223"/>
        <end position="243"/>
    </location>
</feature>
<feature type="transmembrane region" description="Helical" evidence="5">
    <location>
        <begin position="255"/>
        <end position="276"/>
    </location>
</feature>
<protein>
    <recommendedName>
        <fullName evidence="8">Zinc transporter ZIP1</fullName>
    </recommendedName>
</protein>
<dbReference type="Proteomes" id="UP001209878">
    <property type="component" value="Unassembled WGS sequence"/>
</dbReference>
<keyword evidence="3 5" id="KW-1133">Transmembrane helix</keyword>
<dbReference type="PANTHER" id="PTHR11040">
    <property type="entry name" value="ZINC/IRON TRANSPORTER"/>
    <property type="match status" value="1"/>
</dbReference>
<accession>A0AAD9P725</accession>
<feature type="transmembrane region" description="Helical" evidence="5">
    <location>
        <begin position="6"/>
        <end position="26"/>
    </location>
</feature>
<dbReference type="EMBL" id="JAODUO010000108">
    <property type="protein sequence ID" value="KAK2189374.1"/>
    <property type="molecule type" value="Genomic_DNA"/>
</dbReference>
<comment type="subcellular location">
    <subcellularLocation>
        <location evidence="1">Membrane</location>
        <topology evidence="1">Multi-pass membrane protein</topology>
    </subcellularLocation>
</comment>
<feature type="transmembrane region" description="Helical" evidence="5">
    <location>
        <begin position="84"/>
        <end position="106"/>
    </location>
</feature>
<feature type="transmembrane region" description="Helical" evidence="5">
    <location>
        <begin position="46"/>
        <end position="64"/>
    </location>
</feature>
<evidence type="ECO:0000313" key="7">
    <source>
        <dbReference type="Proteomes" id="UP001209878"/>
    </source>
</evidence>
<evidence type="ECO:0000256" key="3">
    <source>
        <dbReference type="ARBA" id="ARBA00022989"/>
    </source>
</evidence>
<evidence type="ECO:0000256" key="4">
    <source>
        <dbReference type="ARBA" id="ARBA00023136"/>
    </source>
</evidence>
<evidence type="ECO:0000256" key="2">
    <source>
        <dbReference type="ARBA" id="ARBA00022692"/>
    </source>
</evidence>
<evidence type="ECO:0000313" key="6">
    <source>
        <dbReference type="EMBL" id="KAK2189374.1"/>
    </source>
</evidence>
<gene>
    <name evidence="6" type="ORF">NP493_108g03035</name>
</gene>
<proteinExistence type="predicted"/>
<keyword evidence="2 5" id="KW-0812">Transmembrane</keyword>
<dbReference type="PANTHER" id="PTHR11040:SF140">
    <property type="entry name" value="ZRT (ZRT), IRT- (IRT-) LIKE PROTEIN TRANSPORTER"/>
    <property type="match status" value="1"/>
</dbReference>
<dbReference type="GO" id="GO:0005385">
    <property type="term" value="F:zinc ion transmembrane transporter activity"/>
    <property type="evidence" value="ECO:0007669"/>
    <property type="project" value="TreeGrafter"/>
</dbReference>
<dbReference type="GO" id="GO:0005886">
    <property type="term" value="C:plasma membrane"/>
    <property type="evidence" value="ECO:0007669"/>
    <property type="project" value="TreeGrafter"/>
</dbReference>
<evidence type="ECO:0000256" key="1">
    <source>
        <dbReference type="ARBA" id="ARBA00004141"/>
    </source>
</evidence>
<dbReference type="AlphaFoldDB" id="A0AAD9P725"/>